<organism evidence="2 3">
    <name type="scientific">Gordonia hankookensis</name>
    <dbReference type="NCBI Taxonomy" id="589403"/>
    <lineage>
        <taxon>Bacteria</taxon>
        <taxon>Bacillati</taxon>
        <taxon>Actinomycetota</taxon>
        <taxon>Actinomycetes</taxon>
        <taxon>Mycobacteriales</taxon>
        <taxon>Gordoniaceae</taxon>
        <taxon>Gordonia</taxon>
    </lineage>
</organism>
<feature type="transmembrane region" description="Helical" evidence="1">
    <location>
        <begin position="102"/>
        <end position="127"/>
    </location>
</feature>
<keyword evidence="1" id="KW-1133">Transmembrane helix</keyword>
<proteinExistence type="predicted"/>
<sequence>MGRATPDRSPDVLTRVAAGVVVPVVAVAAHGLGAGSVPGSAGVLLSGGIGALVALVLGSQRRRSATTATLRTAALLTLAQIASHLSLMAVQTPSSTMHHDALLPMLVTHMIAIPLSAGLIVAAAGLLRVLTSTVRRLFPPPRVVASPPVVPVRWVAPYLYTGVVVGGVGVRGPPALP</sequence>
<feature type="transmembrane region" description="Helical" evidence="1">
    <location>
        <begin position="70"/>
        <end position="90"/>
    </location>
</feature>
<evidence type="ECO:0000313" key="2">
    <source>
        <dbReference type="EMBL" id="MBD1321496.1"/>
    </source>
</evidence>
<keyword evidence="1" id="KW-0812">Transmembrane</keyword>
<evidence type="ECO:0000313" key="3">
    <source>
        <dbReference type="Proteomes" id="UP000602395"/>
    </source>
</evidence>
<gene>
    <name evidence="2" type="ORF">IDF66_18095</name>
</gene>
<feature type="transmembrane region" description="Helical" evidence="1">
    <location>
        <begin position="12"/>
        <end position="33"/>
    </location>
</feature>
<comment type="caution">
    <text evidence="2">The sequence shown here is derived from an EMBL/GenBank/DDBJ whole genome shotgun (WGS) entry which is preliminary data.</text>
</comment>
<dbReference type="RefSeq" id="WP_190267998.1">
    <property type="nucleotide sequence ID" value="NZ_BAABAD010000005.1"/>
</dbReference>
<reference evidence="2 3" key="1">
    <citation type="submission" date="2020-09" db="EMBL/GenBank/DDBJ databases">
        <title>Novel species in genus Gordonia.</title>
        <authorList>
            <person name="Zhang G."/>
        </authorList>
    </citation>
    <scope>NUCLEOTIDE SEQUENCE [LARGE SCALE GENOMIC DNA]</scope>
    <source>
        <strain evidence="2 3">ON-33</strain>
    </source>
</reference>
<name>A0ABR7WG11_9ACTN</name>
<evidence type="ECO:0000256" key="1">
    <source>
        <dbReference type="SAM" id="Phobius"/>
    </source>
</evidence>
<dbReference type="EMBL" id="JACWMS010000003">
    <property type="protein sequence ID" value="MBD1321496.1"/>
    <property type="molecule type" value="Genomic_DNA"/>
</dbReference>
<protein>
    <submittedName>
        <fullName evidence="2">YtxH domain-containing protein</fullName>
    </submittedName>
</protein>
<dbReference type="Proteomes" id="UP000602395">
    <property type="component" value="Unassembled WGS sequence"/>
</dbReference>
<feature type="transmembrane region" description="Helical" evidence="1">
    <location>
        <begin position="39"/>
        <end position="58"/>
    </location>
</feature>
<keyword evidence="1" id="KW-0472">Membrane</keyword>
<accession>A0ABR7WG11</accession>
<keyword evidence="3" id="KW-1185">Reference proteome</keyword>